<dbReference type="Pfam" id="PF06439">
    <property type="entry name" value="3keto-disac_hyd"/>
    <property type="match status" value="1"/>
</dbReference>
<gene>
    <name evidence="2" type="ORF">DI536_05110</name>
</gene>
<dbReference type="PROSITE" id="PS51257">
    <property type="entry name" value="PROKAR_LIPOPROTEIN"/>
    <property type="match status" value="1"/>
</dbReference>
<dbReference type="GO" id="GO:0016787">
    <property type="term" value="F:hydrolase activity"/>
    <property type="evidence" value="ECO:0007669"/>
    <property type="project" value="InterPro"/>
</dbReference>
<organism evidence="2 3">
    <name type="scientific">Archangium gephyra</name>
    <dbReference type="NCBI Taxonomy" id="48"/>
    <lineage>
        <taxon>Bacteria</taxon>
        <taxon>Pseudomonadati</taxon>
        <taxon>Myxococcota</taxon>
        <taxon>Myxococcia</taxon>
        <taxon>Myxococcales</taxon>
        <taxon>Cystobacterineae</taxon>
        <taxon>Archangiaceae</taxon>
        <taxon>Archangium</taxon>
    </lineage>
</organism>
<name>A0A2W5TUH1_9BACT</name>
<proteinExistence type="predicted"/>
<feature type="domain" description="3-keto-alpha-glucoside-1,2-lyase/3-keto-2-hydroxy-glucal hydratase" evidence="1">
    <location>
        <begin position="47"/>
        <end position="267"/>
    </location>
</feature>
<dbReference type="Gene3D" id="2.60.120.560">
    <property type="entry name" value="Exo-inulinase, domain 1"/>
    <property type="match status" value="1"/>
</dbReference>
<dbReference type="AlphaFoldDB" id="A0A2W5TUH1"/>
<accession>A0A2W5TUH1</accession>
<evidence type="ECO:0000313" key="3">
    <source>
        <dbReference type="Proteomes" id="UP000249061"/>
    </source>
</evidence>
<protein>
    <recommendedName>
        <fullName evidence="1">3-keto-alpha-glucoside-1,2-lyase/3-keto-2-hydroxy-glucal hydratase domain-containing protein</fullName>
    </recommendedName>
</protein>
<reference evidence="2 3" key="1">
    <citation type="submission" date="2017-08" db="EMBL/GenBank/DDBJ databases">
        <title>Infants hospitalized years apart are colonized by the same room-sourced microbial strains.</title>
        <authorList>
            <person name="Brooks B."/>
            <person name="Olm M.R."/>
            <person name="Firek B.A."/>
            <person name="Baker R."/>
            <person name="Thomas B.C."/>
            <person name="Morowitz M.J."/>
            <person name="Banfield J.F."/>
        </authorList>
    </citation>
    <scope>NUCLEOTIDE SEQUENCE [LARGE SCALE GENOMIC DNA]</scope>
    <source>
        <strain evidence="2">S2_003_000_R2_14</strain>
    </source>
</reference>
<sequence length="270" mass="28328">MRHVLPGLLSFGLAACPPAVMPDAGAGAADAGIDGGLSDAGVPDAGGWVALFNGTDLSGWHSWMGKPSSNPQANEQVIGLDNDPYGVFSVGARDGEPTIHVTGQVFGALISDQEFGDFELELQYHWGTRTWPPLNFLDSGLMYVSVGPYGAVNAGGPALVDPIGTGGFLVSMEFQIAGTSTGTAPNLGPISFTRVSTAPGQERAGWNDVRVEVRDGGATHWLNGVKTAVISDFVLTMPGQGPVPLRRGRLQLQSEGGEIDFRRVRIRSLE</sequence>
<evidence type="ECO:0000259" key="1">
    <source>
        <dbReference type="Pfam" id="PF06439"/>
    </source>
</evidence>
<evidence type="ECO:0000313" key="2">
    <source>
        <dbReference type="EMBL" id="PZR17687.1"/>
    </source>
</evidence>
<dbReference type="EMBL" id="QFQP01000002">
    <property type="protein sequence ID" value="PZR17687.1"/>
    <property type="molecule type" value="Genomic_DNA"/>
</dbReference>
<comment type="caution">
    <text evidence="2">The sequence shown here is derived from an EMBL/GenBank/DDBJ whole genome shotgun (WGS) entry which is preliminary data.</text>
</comment>
<dbReference type="Proteomes" id="UP000249061">
    <property type="component" value="Unassembled WGS sequence"/>
</dbReference>
<dbReference type="InterPro" id="IPR010496">
    <property type="entry name" value="AL/BT2_dom"/>
</dbReference>